<reference evidence="5" key="3">
    <citation type="submission" date="2021-05" db="UniProtKB">
        <authorList>
            <consortium name="EnsemblPlants"/>
        </authorList>
    </citation>
    <scope>IDENTIFICATION</scope>
    <source>
        <strain evidence="5">cv. B73</strain>
    </source>
</reference>
<dbReference type="Proteomes" id="UP000007305">
    <property type="component" value="Chromosome 1"/>
</dbReference>
<evidence type="ECO:0000313" key="6">
    <source>
        <dbReference type="Proteomes" id="UP000007305"/>
    </source>
</evidence>
<feature type="domain" description="BHLH" evidence="4">
    <location>
        <begin position="199"/>
        <end position="226"/>
    </location>
</feature>
<accession>A0A804LCY6</accession>
<dbReference type="SUPFAM" id="SSF47459">
    <property type="entry name" value="HLH, helix-loop-helix DNA-binding domain"/>
    <property type="match status" value="1"/>
</dbReference>
<dbReference type="EnsemblPlants" id="Zm00001eb002370_T001">
    <property type="protein sequence ID" value="Zm00001eb002370_P001"/>
    <property type="gene ID" value="Zm00001eb002370"/>
</dbReference>
<dbReference type="InterPro" id="IPR036638">
    <property type="entry name" value="HLH_DNA-bd_sf"/>
</dbReference>
<dbReference type="AlphaFoldDB" id="A0A804LCY6"/>
<evidence type="ECO:0000256" key="3">
    <source>
        <dbReference type="ARBA" id="ARBA00023163"/>
    </source>
</evidence>
<dbReference type="Gramene" id="Zm00001eb002370_T001">
    <property type="protein sequence ID" value="Zm00001eb002370_P001"/>
    <property type="gene ID" value="Zm00001eb002370"/>
</dbReference>
<dbReference type="GO" id="GO:0046983">
    <property type="term" value="F:protein dimerization activity"/>
    <property type="evidence" value="ECO:0007669"/>
    <property type="project" value="InterPro"/>
</dbReference>
<sequence length="374" mass="41516">MPAPHIPVMPMDERREMDSVTDAHRVAWLQHGLLDLLVLRQLHPIRRSICLHLHGDATVRHPIMDGARGHGGQLLLPEAASARRFFAGARDRRLFFYDHAMGEGRGPTLPSAAAWPFLGGGPPAASRKPPRVHRHLTPHPTAPSTRIPLVCSISAQICNPWSGPRPSLSNRVLHGFRFLGKDRRNPWSLPTCARPLHDHIIAERKRRQKINQRFIELSTVIPGLKKELQEKLKALEDGGSGSNDRSIESWVLIKKPCIVVPGDDAGSPSWDSSGASPATNQLPEIEAWFLNKNVMVRIHCEDGKGVVVRVLAELEELPLSIVHANVMEVHKCSHHREVLDVSAPQRGPRRIATVALEKAEVDGNIVALKNYLKT</sequence>
<dbReference type="Pfam" id="PF00010">
    <property type="entry name" value="HLH"/>
    <property type="match status" value="1"/>
</dbReference>
<evidence type="ECO:0000313" key="5">
    <source>
        <dbReference type="EnsemblPlants" id="Zm00001eb002370_P001"/>
    </source>
</evidence>
<dbReference type="InterPro" id="IPR052610">
    <property type="entry name" value="bHLH_transcription_regulator"/>
</dbReference>
<evidence type="ECO:0000256" key="2">
    <source>
        <dbReference type="ARBA" id="ARBA00023015"/>
    </source>
</evidence>
<keyword evidence="3" id="KW-0804">Transcription</keyword>
<reference evidence="6" key="1">
    <citation type="submission" date="2015-12" db="EMBL/GenBank/DDBJ databases">
        <title>Update maize B73 reference genome by single molecule sequencing technologies.</title>
        <authorList>
            <consortium name="Maize Genome Sequencing Project"/>
            <person name="Ware D."/>
        </authorList>
    </citation>
    <scope>NUCLEOTIDE SEQUENCE [LARGE SCALE GENOMIC DNA]</scope>
    <source>
        <strain evidence="6">cv. B73</strain>
    </source>
</reference>
<comment type="similarity">
    <text evidence="1">Belongs to the bHLH protein family.</text>
</comment>
<dbReference type="Gene3D" id="4.10.280.10">
    <property type="entry name" value="Helix-loop-helix DNA-binding domain"/>
    <property type="match status" value="1"/>
</dbReference>
<evidence type="ECO:0000256" key="1">
    <source>
        <dbReference type="ARBA" id="ARBA00005510"/>
    </source>
</evidence>
<keyword evidence="6" id="KW-1185">Reference proteome</keyword>
<evidence type="ECO:0000259" key="4">
    <source>
        <dbReference type="Pfam" id="PF00010"/>
    </source>
</evidence>
<keyword evidence="2" id="KW-0805">Transcription regulation</keyword>
<proteinExistence type="inferred from homology"/>
<organism evidence="5 6">
    <name type="scientific">Zea mays</name>
    <name type="common">Maize</name>
    <dbReference type="NCBI Taxonomy" id="4577"/>
    <lineage>
        <taxon>Eukaryota</taxon>
        <taxon>Viridiplantae</taxon>
        <taxon>Streptophyta</taxon>
        <taxon>Embryophyta</taxon>
        <taxon>Tracheophyta</taxon>
        <taxon>Spermatophyta</taxon>
        <taxon>Magnoliopsida</taxon>
        <taxon>Liliopsida</taxon>
        <taxon>Poales</taxon>
        <taxon>Poaceae</taxon>
        <taxon>PACMAD clade</taxon>
        <taxon>Panicoideae</taxon>
        <taxon>Andropogonodae</taxon>
        <taxon>Andropogoneae</taxon>
        <taxon>Tripsacinae</taxon>
        <taxon>Zea</taxon>
    </lineage>
</organism>
<name>A0A804LCY6_MAIZE</name>
<dbReference type="InParanoid" id="A0A804LCY6"/>
<protein>
    <recommendedName>
        <fullName evidence="4">BHLH domain-containing protein</fullName>
    </recommendedName>
</protein>
<reference evidence="5" key="2">
    <citation type="submission" date="2019-07" db="EMBL/GenBank/DDBJ databases">
        <authorList>
            <person name="Seetharam A."/>
            <person name="Woodhouse M."/>
            <person name="Cannon E."/>
        </authorList>
    </citation>
    <scope>NUCLEOTIDE SEQUENCE [LARGE SCALE GENOMIC DNA]</scope>
    <source>
        <strain evidence="5">cv. B73</strain>
    </source>
</reference>
<dbReference type="InterPro" id="IPR011598">
    <property type="entry name" value="bHLH_dom"/>
</dbReference>
<dbReference type="PANTHER" id="PTHR45959">
    <property type="entry name" value="BHLH TRANSCRIPTION FACTOR"/>
    <property type="match status" value="1"/>
</dbReference>
<dbReference type="PANTHER" id="PTHR45959:SF71">
    <property type="entry name" value="BHLH DOMAIN-CONTAINING PROTEIN"/>
    <property type="match status" value="1"/>
</dbReference>